<dbReference type="Proteomes" id="UP000324222">
    <property type="component" value="Unassembled WGS sequence"/>
</dbReference>
<dbReference type="AlphaFoldDB" id="A0A5B7FSB1"/>
<gene>
    <name evidence="1" type="ORF">E2C01_043201</name>
</gene>
<accession>A0A5B7FSB1</accession>
<dbReference type="EMBL" id="VSRR010008854">
    <property type="protein sequence ID" value="MPC49402.1"/>
    <property type="molecule type" value="Genomic_DNA"/>
</dbReference>
<name>A0A5B7FSB1_PORTR</name>
<reference evidence="1 2" key="1">
    <citation type="submission" date="2019-05" db="EMBL/GenBank/DDBJ databases">
        <title>Another draft genome of Portunus trituberculatus and its Hox gene families provides insights of decapod evolution.</title>
        <authorList>
            <person name="Jeong J.-H."/>
            <person name="Song I."/>
            <person name="Kim S."/>
            <person name="Choi T."/>
            <person name="Kim D."/>
            <person name="Ryu S."/>
            <person name="Kim W."/>
        </authorList>
    </citation>
    <scope>NUCLEOTIDE SEQUENCE [LARGE SCALE GENOMIC DNA]</scope>
    <source>
        <tissue evidence="1">Muscle</tissue>
    </source>
</reference>
<evidence type="ECO:0000313" key="1">
    <source>
        <dbReference type="EMBL" id="MPC49402.1"/>
    </source>
</evidence>
<evidence type="ECO:0000313" key="2">
    <source>
        <dbReference type="Proteomes" id="UP000324222"/>
    </source>
</evidence>
<protein>
    <submittedName>
        <fullName evidence="1">Uncharacterized protein</fullName>
    </submittedName>
</protein>
<keyword evidence="2" id="KW-1185">Reference proteome</keyword>
<comment type="caution">
    <text evidence="1">The sequence shown here is derived from an EMBL/GenBank/DDBJ whole genome shotgun (WGS) entry which is preliminary data.</text>
</comment>
<sequence length="63" mass="6788">MVVMVVVMVMTSPSDSTTDKIALLLPTFVSVLPALTGGLHASLQPTHRHSLNRILKGSRVFIC</sequence>
<proteinExistence type="predicted"/>
<organism evidence="1 2">
    <name type="scientific">Portunus trituberculatus</name>
    <name type="common">Swimming crab</name>
    <name type="synonym">Neptunus trituberculatus</name>
    <dbReference type="NCBI Taxonomy" id="210409"/>
    <lineage>
        <taxon>Eukaryota</taxon>
        <taxon>Metazoa</taxon>
        <taxon>Ecdysozoa</taxon>
        <taxon>Arthropoda</taxon>
        <taxon>Crustacea</taxon>
        <taxon>Multicrustacea</taxon>
        <taxon>Malacostraca</taxon>
        <taxon>Eumalacostraca</taxon>
        <taxon>Eucarida</taxon>
        <taxon>Decapoda</taxon>
        <taxon>Pleocyemata</taxon>
        <taxon>Brachyura</taxon>
        <taxon>Eubrachyura</taxon>
        <taxon>Portunoidea</taxon>
        <taxon>Portunidae</taxon>
        <taxon>Portuninae</taxon>
        <taxon>Portunus</taxon>
    </lineage>
</organism>